<dbReference type="EMBL" id="JAUOZU010000012">
    <property type="protein sequence ID" value="MDO6965553.1"/>
    <property type="molecule type" value="Genomic_DNA"/>
</dbReference>
<evidence type="ECO:0000256" key="1">
    <source>
        <dbReference type="SAM" id="MobiDB-lite"/>
    </source>
</evidence>
<comment type="caution">
    <text evidence="2">The sequence shown here is derived from an EMBL/GenBank/DDBJ whole genome shotgun (WGS) entry which is preliminary data.</text>
</comment>
<evidence type="ECO:0000313" key="2">
    <source>
        <dbReference type="EMBL" id="MDO6965553.1"/>
    </source>
</evidence>
<dbReference type="Proteomes" id="UP001174932">
    <property type="component" value="Unassembled WGS sequence"/>
</dbReference>
<proteinExistence type="predicted"/>
<evidence type="ECO:0008006" key="4">
    <source>
        <dbReference type="Google" id="ProtNLM"/>
    </source>
</evidence>
<accession>A0ABT8YPE8</accession>
<sequence length="116" mass="13097">MPSFDGRMMQHSGSRETANPNRFNPMEVEMLTRSTQTIAHFASPFRLTAFEAPLPAGDYRIDYDEEQIEVASRLAWHRTGAFIFLPAIGSVSTSQQMVPIAMSDLHNLLQEDHENS</sequence>
<dbReference type="RefSeq" id="WP_304377487.1">
    <property type="nucleotide sequence ID" value="NZ_JAUOZU010000012.1"/>
</dbReference>
<organism evidence="2 3">
    <name type="scientific">Rhizobium alvei</name>
    <dbReference type="NCBI Taxonomy" id="1132659"/>
    <lineage>
        <taxon>Bacteria</taxon>
        <taxon>Pseudomonadati</taxon>
        <taxon>Pseudomonadota</taxon>
        <taxon>Alphaproteobacteria</taxon>
        <taxon>Hyphomicrobiales</taxon>
        <taxon>Rhizobiaceae</taxon>
        <taxon>Rhizobium/Agrobacterium group</taxon>
        <taxon>Rhizobium</taxon>
    </lineage>
</organism>
<feature type="region of interest" description="Disordered" evidence="1">
    <location>
        <begin position="1"/>
        <end position="23"/>
    </location>
</feature>
<keyword evidence="3" id="KW-1185">Reference proteome</keyword>
<protein>
    <recommendedName>
        <fullName evidence="4">KTSC domain-containing protein</fullName>
    </recommendedName>
</protein>
<name>A0ABT8YPE8_9HYPH</name>
<gene>
    <name evidence="2" type="ORF">Q4481_16435</name>
</gene>
<reference evidence="2" key="2">
    <citation type="submission" date="2023-07" db="EMBL/GenBank/DDBJ databases">
        <authorList>
            <person name="Shen H."/>
        </authorList>
    </citation>
    <scope>NUCLEOTIDE SEQUENCE</scope>
    <source>
        <strain evidence="2">TNR-22</strain>
    </source>
</reference>
<evidence type="ECO:0000313" key="3">
    <source>
        <dbReference type="Proteomes" id="UP001174932"/>
    </source>
</evidence>
<reference evidence="2" key="1">
    <citation type="journal article" date="2015" name="Int. J. Syst. Evol. Microbiol.">
        <title>Rhizobium alvei sp. nov., isolated from a freshwater river.</title>
        <authorList>
            <person name="Sheu S.Y."/>
            <person name="Huang H.W."/>
            <person name="Young C.C."/>
            <person name="Chen W.M."/>
        </authorList>
    </citation>
    <scope>NUCLEOTIDE SEQUENCE</scope>
    <source>
        <strain evidence="2">TNR-22</strain>
    </source>
</reference>
<feature type="compositionally biased region" description="Polar residues" evidence="1">
    <location>
        <begin position="11"/>
        <end position="22"/>
    </location>
</feature>